<name>A0A1W1W2N9_9FIRM</name>
<dbReference type="GO" id="GO:0005506">
    <property type="term" value="F:iron ion binding"/>
    <property type="evidence" value="ECO:0007669"/>
    <property type="project" value="InterPro"/>
</dbReference>
<accession>A0A1W1W2N9</accession>
<keyword evidence="3" id="KW-1185">Reference proteome</keyword>
<dbReference type="InterPro" id="IPR002871">
    <property type="entry name" value="NIF_FeS_clus_asmbl_NifU_N"/>
</dbReference>
<dbReference type="CDD" id="cd06664">
    <property type="entry name" value="IscU_like"/>
    <property type="match status" value="1"/>
</dbReference>
<proteinExistence type="predicted"/>
<evidence type="ECO:0000313" key="3">
    <source>
        <dbReference type="Proteomes" id="UP000192569"/>
    </source>
</evidence>
<dbReference type="OrthoDB" id="9804157at2"/>
<dbReference type="STRING" id="698762.SAMN00808754_3020"/>
<dbReference type="GO" id="GO:0016226">
    <property type="term" value="P:iron-sulfur cluster assembly"/>
    <property type="evidence" value="ECO:0007669"/>
    <property type="project" value="InterPro"/>
</dbReference>
<dbReference type="Proteomes" id="UP000192569">
    <property type="component" value="Chromosome I"/>
</dbReference>
<dbReference type="RefSeq" id="WP_084666682.1">
    <property type="nucleotide sequence ID" value="NZ_LT838272.1"/>
</dbReference>
<evidence type="ECO:0000259" key="1">
    <source>
        <dbReference type="Pfam" id="PF01592"/>
    </source>
</evidence>
<organism evidence="2 3">
    <name type="scientific">Thermanaeromonas toyohensis ToBE</name>
    <dbReference type="NCBI Taxonomy" id="698762"/>
    <lineage>
        <taxon>Bacteria</taxon>
        <taxon>Bacillati</taxon>
        <taxon>Bacillota</taxon>
        <taxon>Clostridia</taxon>
        <taxon>Neomoorellales</taxon>
        <taxon>Neomoorellaceae</taxon>
        <taxon>Thermanaeromonas</taxon>
    </lineage>
</organism>
<gene>
    <name evidence="2" type="ORF">SAMN00808754_3020</name>
</gene>
<reference evidence="2 3" key="1">
    <citation type="submission" date="2017-04" db="EMBL/GenBank/DDBJ databases">
        <authorList>
            <person name="Afonso C.L."/>
            <person name="Miller P.J."/>
            <person name="Scott M.A."/>
            <person name="Spackman E."/>
            <person name="Goraichik I."/>
            <person name="Dimitrov K.M."/>
            <person name="Suarez D.L."/>
            <person name="Swayne D.E."/>
        </authorList>
    </citation>
    <scope>NUCLEOTIDE SEQUENCE [LARGE SCALE GENOMIC DNA]</scope>
    <source>
        <strain evidence="2 3">ToBE</strain>
    </source>
</reference>
<dbReference type="AlphaFoldDB" id="A0A1W1W2N9"/>
<dbReference type="Gene3D" id="3.90.1010.10">
    <property type="match status" value="1"/>
</dbReference>
<feature type="domain" description="NIF system FeS cluster assembly NifU N-terminal" evidence="1">
    <location>
        <begin position="1"/>
        <end position="121"/>
    </location>
</feature>
<dbReference type="Pfam" id="PF01592">
    <property type="entry name" value="NifU_N"/>
    <property type="match status" value="1"/>
</dbReference>
<sequence>MYNTSVLEHFLNPRNVGCIPDADGIGIIGDPNCGDYLKIYIRVQEGKLIDVKFEISGCPAAIATSSILTELAKGKTVEEALRITDLDIIKALGGLPDPKIHCSNLGAEALHKAIEDYLAKRPKQKALQNTKKD</sequence>
<protein>
    <submittedName>
        <fullName evidence="2">Nitrogen fixation protein NifU</fullName>
    </submittedName>
</protein>
<evidence type="ECO:0000313" key="2">
    <source>
        <dbReference type="EMBL" id="SMB99661.1"/>
    </source>
</evidence>
<dbReference type="PANTHER" id="PTHR10093">
    <property type="entry name" value="IRON-SULFUR CLUSTER ASSEMBLY ENZYME NIFU HOMOLOG"/>
    <property type="match status" value="1"/>
</dbReference>
<dbReference type="GO" id="GO:0051536">
    <property type="term" value="F:iron-sulfur cluster binding"/>
    <property type="evidence" value="ECO:0007669"/>
    <property type="project" value="InterPro"/>
</dbReference>
<dbReference type="EMBL" id="LT838272">
    <property type="protein sequence ID" value="SMB99661.1"/>
    <property type="molecule type" value="Genomic_DNA"/>
</dbReference>
<dbReference type="SUPFAM" id="SSF82649">
    <property type="entry name" value="SufE/NifU"/>
    <property type="match status" value="1"/>
</dbReference>